<evidence type="ECO:0000313" key="2">
    <source>
        <dbReference type="EMBL" id="TBN00840.1"/>
    </source>
</evidence>
<gene>
    <name evidence="2" type="ORF">EYD45_13520</name>
</gene>
<keyword evidence="3" id="KW-1185">Reference proteome</keyword>
<organism evidence="2 3">
    <name type="scientific">Hyunsoonleella flava</name>
    <dbReference type="NCBI Taxonomy" id="2527939"/>
    <lineage>
        <taxon>Bacteria</taxon>
        <taxon>Pseudomonadati</taxon>
        <taxon>Bacteroidota</taxon>
        <taxon>Flavobacteriia</taxon>
        <taxon>Flavobacteriales</taxon>
        <taxon>Flavobacteriaceae</taxon>
    </lineage>
</organism>
<dbReference type="InterPro" id="IPR032710">
    <property type="entry name" value="NTF2-like_dom_sf"/>
</dbReference>
<dbReference type="InterPro" id="IPR013543">
    <property type="entry name" value="Ca/CaM-dep_prot_kinase-assoc"/>
</dbReference>
<dbReference type="RefSeq" id="WP_130965092.1">
    <property type="nucleotide sequence ID" value="NZ_SIRT01000013.1"/>
</dbReference>
<name>A0A4Q9FHB5_9FLAO</name>
<dbReference type="SUPFAM" id="SSF54427">
    <property type="entry name" value="NTF2-like"/>
    <property type="match status" value="1"/>
</dbReference>
<dbReference type="GO" id="GO:0004683">
    <property type="term" value="F:calcium/calmodulin-dependent protein kinase activity"/>
    <property type="evidence" value="ECO:0007669"/>
    <property type="project" value="InterPro"/>
</dbReference>
<proteinExistence type="predicted"/>
<dbReference type="OrthoDB" id="838356at2"/>
<protein>
    <submittedName>
        <fullName evidence="2">DUF4440 domain-containing protein</fullName>
    </submittedName>
</protein>
<evidence type="ECO:0000313" key="3">
    <source>
        <dbReference type="Proteomes" id="UP000291142"/>
    </source>
</evidence>
<dbReference type="Gene3D" id="3.10.450.50">
    <property type="match status" value="1"/>
</dbReference>
<dbReference type="EMBL" id="SIRT01000013">
    <property type="protein sequence ID" value="TBN00840.1"/>
    <property type="molecule type" value="Genomic_DNA"/>
</dbReference>
<sequence>MKKTLLIFVFVIVANIPRTQALTKNKITLEINKDSLRIAELDQFWAELSRTVREGDFEGYAATYHEDAVVVMASRKNKTSIPISKALAGWKQGFLDTKSGKNKSDVVFRFSQRIGDDTTAHETGIFVYTSSDSNGENAVQYRVHFEMLFVKRNGKWLGVMEYQKSYATEEEWNALKN</sequence>
<dbReference type="AlphaFoldDB" id="A0A4Q9FHB5"/>
<evidence type="ECO:0000259" key="1">
    <source>
        <dbReference type="Pfam" id="PF08332"/>
    </source>
</evidence>
<accession>A0A4Q9FHB5</accession>
<dbReference type="GO" id="GO:0005516">
    <property type="term" value="F:calmodulin binding"/>
    <property type="evidence" value="ECO:0007669"/>
    <property type="project" value="InterPro"/>
</dbReference>
<reference evidence="2 3" key="1">
    <citation type="submission" date="2019-02" db="EMBL/GenBank/DDBJ databases">
        <title>Hyunsoonleella sp., isolated from marine sediment.</title>
        <authorList>
            <person name="Liu B.-T."/>
        </authorList>
    </citation>
    <scope>NUCLEOTIDE SEQUENCE [LARGE SCALE GENOMIC DNA]</scope>
    <source>
        <strain evidence="2 3">T58</strain>
    </source>
</reference>
<comment type="caution">
    <text evidence="2">The sequence shown here is derived from an EMBL/GenBank/DDBJ whole genome shotgun (WGS) entry which is preliminary data.</text>
</comment>
<dbReference type="Proteomes" id="UP000291142">
    <property type="component" value="Unassembled WGS sequence"/>
</dbReference>
<dbReference type="Pfam" id="PF08332">
    <property type="entry name" value="CaMKII_AD"/>
    <property type="match status" value="1"/>
</dbReference>
<feature type="domain" description="Calcium/calmodulin-dependent protein kinase II association-domain" evidence="1">
    <location>
        <begin position="39"/>
        <end position="160"/>
    </location>
</feature>